<evidence type="ECO:0000256" key="4">
    <source>
        <dbReference type="ARBA" id="ARBA00022679"/>
    </source>
</evidence>
<keyword evidence="8" id="KW-0812">Transmembrane</keyword>
<protein>
    <recommendedName>
        <fullName evidence="2">histidine kinase</fullName>
        <ecNumber evidence="2">2.7.13.3</ecNumber>
    </recommendedName>
</protein>
<evidence type="ECO:0000256" key="2">
    <source>
        <dbReference type="ARBA" id="ARBA00012438"/>
    </source>
</evidence>
<dbReference type="PANTHER" id="PTHR41523:SF8">
    <property type="entry name" value="ETHYLENE RESPONSE SENSOR PROTEIN"/>
    <property type="match status" value="1"/>
</dbReference>
<dbReference type="SMART" id="SM00911">
    <property type="entry name" value="HWE_HK"/>
    <property type="match status" value="1"/>
</dbReference>
<reference evidence="10" key="1">
    <citation type="journal article" date="2014" name="Int. J. Syst. Evol. Microbiol.">
        <title>Complete genome sequence of Corynebacterium casei LMG S-19264T (=DSM 44701T), isolated from a smear-ripened cheese.</title>
        <authorList>
            <consortium name="US DOE Joint Genome Institute (JGI-PGF)"/>
            <person name="Walter F."/>
            <person name="Albersmeier A."/>
            <person name="Kalinowski J."/>
            <person name="Ruckert C."/>
        </authorList>
    </citation>
    <scope>NUCLEOTIDE SEQUENCE</scope>
    <source>
        <strain evidence="10">KCTC 32255</strain>
    </source>
</reference>
<dbReference type="GO" id="GO:0004673">
    <property type="term" value="F:protein histidine kinase activity"/>
    <property type="evidence" value="ECO:0007669"/>
    <property type="project" value="UniProtKB-EC"/>
</dbReference>
<feature type="transmembrane region" description="Helical" evidence="8">
    <location>
        <begin position="27"/>
        <end position="45"/>
    </location>
</feature>
<sequence length="445" mass="48588">MPDGRNSEISGFAAEKWSLKSLARSSQIMLGVLALLLIALGAMMFRTINTQREARAHVFVETEAIFALGDMLRALVDAETGERGYLLAGQAQYLQPLEHARIDYAAARRQADRFITHSEFEDERFDLSPLDRLVAARMAVIDGNLDLVRQGRRGDAISLERSAIGKASMDAVRKEIARVKERLGQRRLQAINTAQLYEKRMAPLLALIGVAIAVLVLIAVLFERRHAVAATKAQQAEVLRVANERTELVARELNHRVKNLFAVVLSIVSLTGRSRNADRETMNELRARIHALSIAHAASQGQVGAEQADLSDVIQRILAPYADTASGRVALDGPGVMLPVRMVTPLGLICHELATNAVKYGAFSASGGKVRITWSRTPRDEGGDHVVLSWIESGGPALDKDNPTPTRAGFGSTMLDLAARQLGGSIHREWRESGVEVQLEFTVAG</sequence>
<accession>A0A918P9R3</accession>
<comment type="caution">
    <text evidence="10">The sequence shown here is derived from an EMBL/GenBank/DDBJ whole genome shotgun (WGS) entry which is preliminary data.</text>
</comment>
<keyword evidence="3" id="KW-0597">Phosphoprotein</keyword>
<evidence type="ECO:0000259" key="9">
    <source>
        <dbReference type="SMART" id="SM00911"/>
    </source>
</evidence>
<evidence type="ECO:0000256" key="5">
    <source>
        <dbReference type="ARBA" id="ARBA00022741"/>
    </source>
</evidence>
<evidence type="ECO:0000313" key="11">
    <source>
        <dbReference type="Proteomes" id="UP000648075"/>
    </source>
</evidence>
<keyword evidence="11" id="KW-1185">Reference proteome</keyword>
<dbReference type="CDD" id="cd19410">
    <property type="entry name" value="HK9-like_sensor"/>
    <property type="match status" value="1"/>
</dbReference>
<feature type="domain" description="Signal transduction histidine kinase HWE region" evidence="9">
    <location>
        <begin position="252"/>
        <end position="335"/>
    </location>
</feature>
<evidence type="ECO:0000256" key="8">
    <source>
        <dbReference type="SAM" id="Phobius"/>
    </source>
</evidence>
<name>A0A918P9R3_9SPHN</name>
<dbReference type="InterPro" id="IPR036890">
    <property type="entry name" value="HATPase_C_sf"/>
</dbReference>
<dbReference type="InterPro" id="IPR007891">
    <property type="entry name" value="CHASE3"/>
</dbReference>
<dbReference type="InterPro" id="IPR011102">
    <property type="entry name" value="Sig_transdc_His_kinase_HWE"/>
</dbReference>
<comment type="catalytic activity">
    <reaction evidence="1">
        <text>ATP + protein L-histidine = ADP + protein N-phospho-L-histidine.</text>
        <dbReference type="EC" id="2.7.13.3"/>
    </reaction>
</comment>
<proteinExistence type="predicted"/>
<dbReference type="Proteomes" id="UP000648075">
    <property type="component" value="Unassembled WGS sequence"/>
</dbReference>
<dbReference type="EC" id="2.7.13.3" evidence="2"/>
<dbReference type="Pfam" id="PF05227">
    <property type="entry name" value="CHASE3"/>
    <property type="match status" value="1"/>
</dbReference>
<keyword evidence="6" id="KW-0418">Kinase</keyword>
<dbReference type="SUPFAM" id="SSF55874">
    <property type="entry name" value="ATPase domain of HSP90 chaperone/DNA topoisomerase II/histidine kinase"/>
    <property type="match status" value="1"/>
</dbReference>
<evidence type="ECO:0000256" key="7">
    <source>
        <dbReference type="ARBA" id="ARBA00022840"/>
    </source>
</evidence>
<feature type="transmembrane region" description="Helical" evidence="8">
    <location>
        <begin position="204"/>
        <end position="222"/>
    </location>
</feature>
<keyword evidence="8" id="KW-0472">Membrane</keyword>
<keyword evidence="5" id="KW-0547">Nucleotide-binding</keyword>
<evidence type="ECO:0000256" key="3">
    <source>
        <dbReference type="ARBA" id="ARBA00022553"/>
    </source>
</evidence>
<reference evidence="10" key="2">
    <citation type="submission" date="2020-09" db="EMBL/GenBank/DDBJ databases">
        <authorList>
            <person name="Sun Q."/>
            <person name="Kim S."/>
        </authorList>
    </citation>
    <scope>NUCLEOTIDE SEQUENCE</scope>
    <source>
        <strain evidence="10">KCTC 32255</strain>
    </source>
</reference>
<evidence type="ECO:0000256" key="6">
    <source>
        <dbReference type="ARBA" id="ARBA00022777"/>
    </source>
</evidence>
<organism evidence="10 11">
    <name type="scientific">Novosphingobium colocasiae</name>
    <dbReference type="NCBI Taxonomy" id="1256513"/>
    <lineage>
        <taxon>Bacteria</taxon>
        <taxon>Pseudomonadati</taxon>
        <taxon>Pseudomonadota</taxon>
        <taxon>Alphaproteobacteria</taxon>
        <taxon>Sphingomonadales</taxon>
        <taxon>Sphingomonadaceae</taxon>
        <taxon>Novosphingobium</taxon>
    </lineage>
</organism>
<dbReference type="GO" id="GO:0005524">
    <property type="term" value="F:ATP binding"/>
    <property type="evidence" value="ECO:0007669"/>
    <property type="project" value="UniProtKB-KW"/>
</dbReference>
<evidence type="ECO:0000313" key="10">
    <source>
        <dbReference type="EMBL" id="GGY93104.1"/>
    </source>
</evidence>
<keyword evidence="8" id="KW-1133">Transmembrane helix</keyword>
<dbReference type="Gene3D" id="3.30.565.10">
    <property type="entry name" value="Histidine kinase-like ATPase, C-terminal domain"/>
    <property type="match status" value="1"/>
</dbReference>
<keyword evidence="7" id="KW-0067">ATP-binding</keyword>
<keyword evidence="4" id="KW-0808">Transferase</keyword>
<dbReference type="EMBL" id="BMZA01000001">
    <property type="protein sequence ID" value="GGY93104.1"/>
    <property type="molecule type" value="Genomic_DNA"/>
</dbReference>
<dbReference type="Pfam" id="PF07536">
    <property type="entry name" value="HWE_HK"/>
    <property type="match status" value="1"/>
</dbReference>
<gene>
    <name evidence="10" type="ORF">GCM10011614_05020</name>
</gene>
<evidence type="ECO:0000256" key="1">
    <source>
        <dbReference type="ARBA" id="ARBA00000085"/>
    </source>
</evidence>
<dbReference type="AlphaFoldDB" id="A0A918P9R3"/>
<dbReference type="PANTHER" id="PTHR41523">
    <property type="entry name" value="TWO-COMPONENT SYSTEM SENSOR PROTEIN"/>
    <property type="match status" value="1"/>
</dbReference>